<organism evidence="9 10">
    <name type="scientific">Mytilus edulis</name>
    <name type="common">Blue mussel</name>
    <dbReference type="NCBI Taxonomy" id="6550"/>
    <lineage>
        <taxon>Eukaryota</taxon>
        <taxon>Metazoa</taxon>
        <taxon>Spiralia</taxon>
        <taxon>Lophotrochozoa</taxon>
        <taxon>Mollusca</taxon>
        <taxon>Bivalvia</taxon>
        <taxon>Autobranchia</taxon>
        <taxon>Pteriomorphia</taxon>
        <taxon>Mytilida</taxon>
        <taxon>Mytiloidea</taxon>
        <taxon>Mytilidae</taxon>
        <taxon>Mytilinae</taxon>
        <taxon>Mytilus</taxon>
    </lineage>
</organism>
<evidence type="ECO:0000256" key="2">
    <source>
        <dbReference type="ARBA" id="ARBA00022737"/>
    </source>
</evidence>
<dbReference type="Proteomes" id="UP000683360">
    <property type="component" value="Unassembled WGS sequence"/>
</dbReference>
<keyword evidence="3 4" id="KW-1015">Disulfide bond</keyword>
<feature type="disulfide bond" evidence="4">
    <location>
        <begin position="197"/>
        <end position="206"/>
    </location>
</feature>
<keyword evidence="6" id="KW-0812">Transmembrane</keyword>
<dbReference type="InterPro" id="IPR000859">
    <property type="entry name" value="CUB_dom"/>
</dbReference>
<dbReference type="PANTHER" id="PTHR24251:SF37">
    <property type="entry name" value="CUB DOMAIN-CONTAINING PROTEIN"/>
    <property type="match status" value="1"/>
</dbReference>
<dbReference type="SMART" id="SM00181">
    <property type="entry name" value="EGF"/>
    <property type="match status" value="3"/>
</dbReference>
<evidence type="ECO:0000313" key="10">
    <source>
        <dbReference type="Proteomes" id="UP000683360"/>
    </source>
</evidence>
<evidence type="ECO:0000256" key="5">
    <source>
        <dbReference type="SAM" id="MobiDB-lite"/>
    </source>
</evidence>
<evidence type="ECO:0000256" key="3">
    <source>
        <dbReference type="ARBA" id="ARBA00023157"/>
    </source>
</evidence>
<keyword evidence="6" id="KW-1133">Transmembrane helix</keyword>
<evidence type="ECO:0000259" key="7">
    <source>
        <dbReference type="PROSITE" id="PS01180"/>
    </source>
</evidence>
<feature type="compositionally biased region" description="Polar residues" evidence="5">
    <location>
        <begin position="1"/>
        <end position="10"/>
    </location>
</feature>
<keyword evidence="2" id="KW-0677">Repeat</keyword>
<dbReference type="PROSITE" id="PS50026">
    <property type="entry name" value="EGF_3"/>
    <property type="match status" value="2"/>
</dbReference>
<dbReference type="OrthoDB" id="382013at2759"/>
<feature type="transmembrane region" description="Helical" evidence="6">
    <location>
        <begin position="108"/>
        <end position="130"/>
    </location>
</feature>
<dbReference type="SMART" id="SM00274">
    <property type="entry name" value="FOLN"/>
    <property type="match status" value="2"/>
</dbReference>
<evidence type="ECO:0000256" key="4">
    <source>
        <dbReference type="PROSITE-ProRule" id="PRU00076"/>
    </source>
</evidence>
<keyword evidence="6" id="KW-0472">Membrane</keyword>
<dbReference type="SUPFAM" id="SSF57196">
    <property type="entry name" value="EGF/Laminin"/>
    <property type="match status" value="2"/>
</dbReference>
<evidence type="ECO:0000256" key="6">
    <source>
        <dbReference type="SAM" id="Phobius"/>
    </source>
</evidence>
<feature type="region of interest" description="Disordered" evidence="5">
    <location>
        <begin position="1"/>
        <end position="63"/>
    </location>
</feature>
<dbReference type="InterPro" id="IPR035914">
    <property type="entry name" value="Sperma_CUB_dom_sf"/>
</dbReference>
<dbReference type="Pfam" id="PF00008">
    <property type="entry name" value="EGF"/>
    <property type="match status" value="1"/>
</dbReference>
<protein>
    <submittedName>
        <fullName evidence="9">Uncharacterized protein</fullName>
    </submittedName>
</protein>
<reference evidence="9" key="1">
    <citation type="submission" date="2021-03" db="EMBL/GenBank/DDBJ databases">
        <authorList>
            <person name="Bekaert M."/>
        </authorList>
    </citation>
    <scope>NUCLEOTIDE SEQUENCE</scope>
</reference>
<dbReference type="PANTHER" id="PTHR24251">
    <property type="entry name" value="OVOCHYMASE-RELATED"/>
    <property type="match status" value="1"/>
</dbReference>
<feature type="domain" description="CUB" evidence="7">
    <location>
        <begin position="232"/>
        <end position="348"/>
    </location>
</feature>
<comment type="caution">
    <text evidence="9">The sequence shown here is derived from an EMBL/GenBank/DDBJ whole genome shotgun (WGS) entry which is preliminary data.</text>
</comment>
<dbReference type="InterPro" id="IPR003645">
    <property type="entry name" value="Fol_N"/>
</dbReference>
<keyword evidence="10" id="KW-1185">Reference proteome</keyword>
<dbReference type="PROSITE" id="PS01180">
    <property type="entry name" value="CUB"/>
    <property type="match status" value="1"/>
</dbReference>
<name>A0A8S3S133_MYTED</name>
<evidence type="ECO:0000256" key="1">
    <source>
        <dbReference type="ARBA" id="ARBA00022536"/>
    </source>
</evidence>
<gene>
    <name evidence="9" type="ORF">MEDL_26797</name>
</gene>
<dbReference type="Pfam" id="PF12661">
    <property type="entry name" value="hEGF"/>
    <property type="match status" value="2"/>
</dbReference>
<dbReference type="InterPro" id="IPR000742">
    <property type="entry name" value="EGF"/>
</dbReference>
<evidence type="ECO:0000259" key="8">
    <source>
        <dbReference type="PROSITE" id="PS50026"/>
    </source>
</evidence>
<keyword evidence="1 4" id="KW-0245">EGF-like domain</keyword>
<feature type="compositionally biased region" description="Acidic residues" evidence="5">
    <location>
        <begin position="15"/>
        <end position="36"/>
    </location>
</feature>
<dbReference type="CDD" id="cd00054">
    <property type="entry name" value="EGF_CA"/>
    <property type="match status" value="2"/>
</dbReference>
<dbReference type="AlphaFoldDB" id="A0A8S3S133"/>
<feature type="disulfide bond" evidence="4">
    <location>
        <begin position="234"/>
        <end position="243"/>
    </location>
</feature>
<dbReference type="InterPro" id="IPR013032">
    <property type="entry name" value="EGF-like_CS"/>
</dbReference>
<proteinExistence type="predicted"/>
<feature type="domain" description="EGF-like" evidence="8">
    <location>
        <begin position="208"/>
        <end position="244"/>
    </location>
</feature>
<dbReference type="Gene3D" id="2.60.120.290">
    <property type="entry name" value="Spermadhesin, CUB domain"/>
    <property type="match status" value="1"/>
</dbReference>
<dbReference type="EMBL" id="CAJPWZ010001318">
    <property type="protein sequence ID" value="CAG2212885.1"/>
    <property type="molecule type" value="Genomic_DNA"/>
</dbReference>
<comment type="caution">
    <text evidence="4">Lacks conserved residue(s) required for the propagation of feature annotation.</text>
</comment>
<dbReference type="Gene3D" id="2.10.25.10">
    <property type="entry name" value="Laminin"/>
    <property type="match status" value="2"/>
</dbReference>
<evidence type="ECO:0000313" key="9">
    <source>
        <dbReference type="EMBL" id="CAG2212885.1"/>
    </source>
</evidence>
<dbReference type="SUPFAM" id="SSF49854">
    <property type="entry name" value="Spermadhesin, CUB domain"/>
    <property type="match status" value="1"/>
</dbReference>
<dbReference type="Pfam" id="PF00431">
    <property type="entry name" value="CUB"/>
    <property type="match status" value="1"/>
</dbReference>
<dbReference type="SMART" id="SM00042">
    <property type="entry name" value="CUB"/>
    <property type="match status" value="1"/>
</dbReference>
<accession>A0A8S3S133</accession>
<sequence length="351" mass="38507">MSKATPNVYFNNVFGEDDGEDYEDCFSPEEQSEYEDVNPIPKSSPLKLNPIPKSSPLKLNPIPKSSPLKLNPIPKSSPLKTNVNIAHNITNKQSIQDKRRSQKKQVPWRLLLLIGFFFITIIVSNVVTFVTTQNKFLEKKTMLTPCTGFNCLNGGSCEVLNGTFHCSCKSNVTPCTGFNCLNGGSCEVSNGTFHCLCKPNVTGMFCEEPKPCLSNPCFHSASCTGSDNKYTCHCPIGTEGNRCQDEFYETITSPGFPSTYTNSIYKTWTIDVGVGNTVRIKFTKFALEHGSDYVKIFGARSTSCCSLGTYTGATLPSEKASTGRYMTIEFTTDGSVTGPGFRAVIYKIASN</sequence>
<dbReference type="CDD" id="cd00041">
    <property type="entry name" value="CUB"/>
    <property type="match status" value="1"/>
</dbReference>
<feature type="domain" description="EGF-like" evidence="8">
    <location>
        <begin position="171"/>
        <end position="207"/>
    </location>
</feature>
<dbReference type="PROSITE" id="PS00022">
    <property type="entry name" value="EGF_1"/>
    <property type="match status" value="2"/>
</dbReference>